<dbReference type="PROSITE" id="PS50206">
    <property type="entry name" value="RHODANESE_3"/>
    <property type="match status" value="1"/>
</dbReference>
<gene>
    <name evidence="8" type="ORF">Y919_08175</name>
</gene>
<dbReference type="PRINTS" id="PR00368">
    <property type="entry name" value="FADPNR"/>
</dbReference>
<dbReference type="CDD" id="cd01524">
    <property type="entry name" value="RHOD_Pyr_redox"/>
    <property type="match status" value="1"/>
</dbReference>
<dbReference type="PANTHER" id="PTHR43429:SF1">
    <property type="entry name" value="NAD(P)H SULFUR OXIDOREDUCTASE (COA-DEPENDENT)"/>
    <property type="match status" value="1"/>
</dbReference>
<dbReference type="EMBL" id="AZTB01000040">
    <property type="protein sequence ID" value="KGG80093.1"/>
    <property type="molecule type" value="Genomic_DNA"/>
</dbReference>
<protein>
    <submittedName>
        <fullName evidence="8">Pyridine nucleotide-disulfide oxidoreductase</fullName>
    </submittedName>
</protein>
<organism evidence="8 9">
    <name type="scientific">Caloranaerobacter azorensis H53214</name>
    <dbReference type="NCBI Taxonomy" id="1156417"/>
    <lineage>
        <taxon>Bacteria</taxon>
        <taxon>Bacillati</taxon>
        <taxon>Bacillota</taxon>
        <taxon>Tissierellia</taxon>
        <taxon>Tissierellales</taxon>
        <taxon>Thermohalobacteraceae</taxon>
        <taxon>Caloranaerobacter</taxon>
    </lineage>
</organism>
<comment type="cofactor">
    <cofactor evidence="1">
        <name>FAD</name>
        <dbReference type="ChEBI" id="CHEBI:57692"/>
    </cofactor>
</comment>
<dbReference type="AlphaFoldDB" id="A0A096BH74"/>
<dbReference type="InterPro" id="IPR016156">
    <property type="entry name" value="FAD/NAD-linked_Rdtase_dimer_sf"/>
</dbReference>
<name>A0A096BH74_9FIRM</name>
<evidence type="ECO:0000256" key="6">
    <source>
        <dbReference type="ARBA" id="ARBA00023284"/>
    </source>
</evidence>
<keyword evidence="4" id="KW-0274">FAD</keyword>
<dbReference type="Pfam" id="PF07992">
    <property type="entry name" value="Pyr_redox_2"/>
    <property type="match status" value="1"/>
</dbReference>
<evidence type="ECO:0000259" key="7">
    <source>
        <dbReference type="PROSITE" id="PS50206"/>
    </source>
</evidence>
<keyword evidence="3" id="KW-0285">Flavoprotein</keyword>
<dbReference type="SUPFAM" id="SSF51905">
    <property type="entry name" value="FAD/NAD(P)-binding domain"/>
    <property type="match status" value="1"/>
</dbReference>
<reference evidence="8 9" key="1">
    <citation type="submission" date="2013-12" db="EMBL/GenBank/DDBJ databases">
        <title>Draft genome sequence of Caloranaerobacter sp. H53214.</title>
        <authorList>
            <person name="Jiang L.J."/>
            <person name="Shao Z.Z."/>
            <person name="Long M.N."/>
        </authorList>
    </citation>
    <scope>NUCLEOTIDE SEQUENCE [LARGE SCALE GENOMIC DNA]</scope>
    <source>
        <strain evidence="8 9">H53214</strain>
    </source>
</reference>
<dbReference type="PRINTS" id="PR00411">
    <property type="entry name" value="PNDRDTASEI"/>
</dbReference>
<dbReference type="RefSeq" id="WP_035163877.1">
    <property type="nucleotide sequence ID" value="NZ_AZTB01000040.1"/>
</dbReference>
<dbReference type="Gene3D" id="3.50.50.60">
    <property type="entry name" value="FAD/NAD(P)-binding domain"/>
    <property type="match status" value="2"/>
</dbReference>
<dbReference type="STRING" id="1156417.Y919_08175"/>
<evidence type="ECO:0000313" key="8">
    <source>
        <dbReference type="EMBL" id="KGG80093.1"/>
    </source>
</evidence>
<proteinExistence type="inferred from homology"/>
<dbReference type="Pfam" id="PF02852">
    <property type="entry name" value="Pyr_redox_dim"/>
    <property type="match status" value="1"/>
</dbReference>
<accession>A0A096BH74</accession>
<dbReference type="PROSITE" id="PS01148">
    <property type="entry name" value="UPF0033"/>
    <property type="match status" value="1"/>
</dbReference>
<dbReference type="InterPro" id="IPR001763">
    <property type="entry name" value="Rhodanese-like_dom"/>
</dbReference>
<comment type="similarity">
    <text evidence="2">Belongs to the class-III pyridine nucleotide-disulfide oxidoreductase family.</text>
</comment>
<evidence type="ECO:0000256" key="3">
    <source>
        <dbReference type="ARBA" id="ARBA00022630"/>
    </source>
</evidence>
<dbReference type="Proteomes" id="UP000029622">
    <property type="component" value="Unassembled WGS sequence"/>
</dbReference>
<keyword evidence="5" id="KW-0560">Oxidoreductase</keyword>
<dbReference type="SUPFAM" id="SSF52821">
    <property type="entry name" value="Rhodanese/Cell cycle control phosphatase"/>
    <property type="match status" value="1"/>
</dbReference>
<dbReference type="InterPro" id="IPR032836">
    <property type="entry name" value="DsrE2-like"/>
</dbReference>
<dbReference type="SMART" id="SM00450">
    <property type="entry name" value="RHOD"/>
    <property type="match status" value="1"/>
</dbReference>
<keyword evidence="6" id="KW-0676">Redox-active center</keyword>
<dbReference type="Gene3D" id="3.40.1260.10">
    <property type="entry name" value="DsrEFH-like"/>
    <property type="match status" value="1"/>
</dbReference>
<dbReference type="SUPFAM" id="SSF75169">
    <property type="entry name" value="DsrEFH-like"/>
    <property type="match status" value="1"/>
</dbReference>
<dbReference type="SUPFAM" id="SSF55424">
    <property type="entry name" value="FAD/NAD-linked reductases, dimerisation (C-terminal) domain"/>
    <property type="match status" value="1"/>
</dbReference>
<evidence type="ECO:0000256" key="1">
    <source>
        <dbReference type="ARBA" id="ARBA00001974"/>
    </source>
</evidence>
<feature type="domain" description="Rhodanese" evidence="7">
    <location>
        <begin position="469"/>
        <end position="551"/>
    </location>
</feature>
<dbReference type="Pfam" id="PF13686">
    <property type="entry name" value="DrsE_2"/>
    <property type="match status" value="1"/>
</dbReference>
<dbReference type="Gene3D" id="3.40.250.10">
    <property type="entry name" value="Rhodanese-like domain"/>
    <property type="match status" value="1"/>
</dbReference>
<evidence type="ECO:0000256" key="4">
    <source>
        <dbReference type="ARBA" id="ARBA00022827"/>
    </source>
</evidence>
<dbReference type="Pfam" id="PF00581">
    <property type="entry name" value="Rhodanese"/>
    <property type="match status" value="1"/>
</dbReference>
<dbReference type="Gene3D" id="3.30.110.40">
    <property type="entry name" value="TusA-like domain"/>
    <property type="match status" value="1"/>
</dbReference>
<dbReference type="InterPro" id="IPR036868">
    <property type="entry name" value="TusA-like_sf"/>
</dbReference>
<sequence>MSKKVLIVGGVAGGASTAARLRRLDEKIEIIMFEKGEHISFANCGLPYYIGGTIEERDALLVQTPEKMRSRFNIDVRVKNEVLSIDRQKKEVKVKDLDSGKIYKETYDYLVLSPGASPIKPPIPGIDSPNIFTLRNIPDTDAIKEYLDNKKPKRAVVVGGGFIGIEMAENLYDRGLNVSIVEMADQVMGPIDFDMAQIVHQHIKSKGVKLYLKDGVKEFEYKDGVTRVTLQSGKTLDADIVILAIGVRADSKLAVDCGLEVNQRGGIVVDEYLRTSDKNIFAIGDAIEVVDFVNGSKTMIPLAGPANKQGRIVANNIVGRSEKYKGTQGTSIAKVFDLTVASTGNNEKLLNRMGKKYGKDYKIALIHSKSHAGYYPGAIPMTIKLIFNLKGKILGAQIVGYDGVDKRIDVIASAIRFGGTVYDLKELELAYAPPYSSAKDPVNMVGFTAENILKRDVDVIMCNELEKLDKNEVIILDVREEIERELGYIEGSINIPLAELRDRLNELDKEKLIIPYCAIGLRGYLAARILKQNGFKKVKNLSGGYTTYSCIFCQDEDGASKCGGATCDSNVDFNEGGDVEEIDVNKLEGKTIKLNACGLQCPGPIMQVYERMKTLENGDILEVTATDPGFINDINTWCKRTGNTLIKTEKRPKEFVAFIRKGTGGKITVKDNNNSNIVQTTNDGKTIVVFSGDLDKAIASFIIANGAAAMGRKVTMFFTFWGLNILRKPEKVKVQKGFMDKMFSMMMPRGSKKLKLSQMNMMGMGAKMIRNVMKKKNISSLEELIEQAKNQGVRLVACNMSMDVMGITKEELIDGVEIGGVASYLGVAEESNVNLFI</sequence>
<dbReference type="InterPro" id="IPR004099">
    <property type="entry name" value="Pyr_nucl-diS_OxRdtase_dimer"/>
</dbReference>
<dbReference type="PANTHER" id="PTHR43429">
    <property type="entry name" value="PYRIDINE NUCLEOTIDE-DISULFIDE OXIDOREDUCTASE DOMAIN-CONTAINING"/>
    <property type="match status" value="1"/>
</dbReference>
<dbReference type="GO" id="GO:0016491">
    <property type="term" value="F:oxidoreductase activity"/>
    <property type="evidence" value="ECO:0007669"/>
    <property type="project" value="UniProtKB-KW"/>
</dbReference>
<dbReference type="InterPro" id="IPR050260">
    <property type="entry name" value="FAD-bd_OxRdtase"/>
</dbReference>
<dbReference type="InterPro" id="IPR023753">
    <property type="entry name" value="FAD/NAD-binding_dom"/>
</dbReference>
<dbReference type="InterPro" id="IPR036873">
    <property type="entry name" value="Rhodanese-like_dom_sf"/>
</dbReference>
<evidence type="ECO:0000256" key="2">
    <source>
        <dbReference type="ARBA" id="ARBA00009130"/>
    </source>
</evidence>
<dbReference type="SUPFAM" id="SSF64307">
    <property type="entry name" value="SirA-like"/>
    <property type="match status" value="1"/>
</dbReference>
<dbReference type="InterPro" id="IPR001455">
    <property type="entry name" value="TusA-like"/>
</dbReference>
<evidence type="ECO:0000256" key="5">
    <source>
        <dbReference type="ARBA" id="ARBA00023002"/>
    </source>
</evidence>
<dbReference type="Pfam" id="PF01206">
    <property type="entry name" value="TusA"/>
    <property type="match status" value="1"/>
</dbReference>
<dbReference type="InterPro" id="IPR036188">
    <property type="entry name" value="FAD/NAD-bd_sf"/>
</dbReference>
<evidence type="ECO:0000313" key="9">
    <source>
        <dbReference type="Proteomes" id="UP000029622"/>
    </source>
</evidence>
<dbReference type="InterPro" id="IPR027396">
    <property type="entry name" value="DsrEFH-like"/>
</dbReference>
<comment type="caution">
    <text evidence="8">The sequence shown here is derived from an EMBL/GenBank/DDBJ whole genome shotgun (WGS) entry which is preliminary data.</text>
</comment>